<feature type="compositionally biased region" description="Basic and acidic residues" evidence="1">
    <location>
        <begin position="930"/>
        <end position="951"/>
    </location>
</feature>
<feature type="compositionally biased region" description="Low complexity" evidence="1">
    <location>
        <begin position="836"/>
        <end position="848"/>
    </location>
</feature>
<feature type="compositionally biased region" description="Polar residues" evidence="1">
    <location>
        <begin position="729"/>
        <end position="743"/>
    </location>
</feature>
<dbReference type="PANTHER" id="PTHR28298:SF1">
    <property type="entry name" value="EISOSOME PROTEIN 1"/>
    <property type="match status" value="1"/>
</dbReference>
<evidence type="ECO:0000313" key="3">
    <source>
        <dbReference type="Proteomes" id="UP001161757"/>
    </source>
</evidence>
<feature type="region of interest" description="Disordered" evidence="1">
    <location>
        <begin position="66"/>
        <end position="90"/>
    </location>
</feature>
<feature type="compositionally biased region" description="Basic residues" evidence="1">
    <location>
        <begin position="381"/>
        <end position="390"/>
    </location>
</feature>
<dbReference type="Proteomes" id="UP001161757">
    <property type="component" value="Unassembled WGS sequence"/>
</dbReference>
<feature type="region of interest" description="Disordered" evidence="1">
    <location>
        <begin position="1"/>
        <end position="48"/>
    </location>
</feature>
<feature type="compositionally biased region" description="Low complexity" evidence="1">
    <location>
        <begin position="1000"/>
        <end position="1016"/>
    </location>
</feature>
<gene>
    <name evidence="2" type="primary">EIS1</name>
    <name evidence="2" type="ORF">HRR80_008396</name>
</gene>
<feature type="compositionally biased region" description="Acidic residues" evidence="1">
    <location>
        <begin position="980"/>
        <end position="989"/>
    </location>
</feature>
<feature type="compositionally biased region" description="Basic and acidic residues" evidence="1">
    <location>
        <begin position="630"/>
        <end position="648"/>
    </location>
</feature>
<comment type="caution">
    <text evidence="2">The sequence shown here is derived from an EMBL/GenBank/DDBJ whole genome shotgun (WGS) entry which is preliminary data.</text>
</comment>
<accession>A0AAN6IR60</accession>
<evidence type="ECO:0000256" key="1">
    <source>
        <dbReference type="SAM" id="MobiDB-lite"/>
    </source>
</evidence>
<dbReference type="Pfam" id="PF12757">
    <property type="entry name" value="Eisosome1"/>
    <property type="match status" value="1"/>
</dbReference>
<dbReference type="PANTHER" id="PTHR28298">
    <property type="entry name" value="EISOSOME PROTEIN 1"/>
    <property type="match status" value="1"/>
</dbReference>
<name>A0AAN6IR60_EXODE</name>
<evidence type="ECO:0000313" key="2">
    <source>
        <dbReference type="EMBL" id="KAJ8987495.1"/>
    </source>
</evidence>
<feature type="region of interest" description="Disordered" evidence="1">
    <location>
        <begin position="368"/>
        <end position="404"/>
    </location>
</feature>
<feature type="compositionally biased region" description="Polar residues" evidence="1">
    <location>
        <begin position="1"/>
        <end position="15"/>
    </location>
</feature>
<dbReference type="EMBL" id="JAJGCB010000024">
    <property type="protein sequence ID" value="KAJ8987495.1"/>
    <property type="molecule type" value="Genomic_DNA"/>
</dbReference>
<protein>
    <submittedName>
        <fullName evidence="2">Eisosome assembly protein</fullName>
    </submittedName>
</protein>
<feature type="compositionally biased region" description="Polar residues" evidence="1">
    <location>
        <begin position="153"/>
        <end position="166"/>
    </location>
</feature>
<feature type="compositionally biased region" description="Polar residues" evidence="1">
    <location>
        <begin position="233"/>
        <end position="242"/>
    </location>
</feature>
<feature type="compositionally biased region" description="Low complexity" evidence="1">
    <location>
        <begin position="803"/>
        <end position="814"/>
    </location>
</feature>
<organism evidence="2 3">
    <name type="scientific">Exophiala dermatitidis</name>
    <name type="common">Black yeast-like fungus</name>
    <name type="synonym">Wangiella dermatitidis</name>
    <dbReference type="NCBI Taxonomy" id="5970"/>
    <lineage>
        <taxon>Eukaryota</taxon>
        <taxon>Fungi</taxon>
        <taxon>Dikarya</taxon>
        <taxon>Ascomycota</taxon>
        <taxon>Pezizomycotina</taxon>
        <taxon>Eurotiomycetes</taxon>
        <taxon>Chaetothyriomycetidae</taxon>
        <taxon>Chaetothyriales</taxon>
        <taxon>Herpotrichiellaceae</taxon>
        <taxon>Exophiala</taxon>
    </lineage>
</organism>
<reference evidence="2" key="1">
    <citation type="submission" date="2023-01" db="EMBL/GenBank/DDBJ databases">
        <title>Exophiala dermititidis isolated from Cystic Fibrosis Patient.</title>
        <authorList>
            <person name="Kurbessoian T."/>
            <person name="Crocker A."/>
            <person name="Murante D."/>
            <person name="Hogan D.A."/>
            <person name="Stajich J.E."/>
        </authorList>
    </citation>
    <scope>NUCLEOTIDE SEQUENCE</scope>
    <source>
        <strain evidence="2">Ex8</strain>
    </source>
</reference>
<dbReference type="AlphaFoldDB" id="A0AAN6IR60"/>
<feature type="compositionally biased region" description="Low complexity" evidence="1">
    <location>
        <begin position="77"/>
        <end position="87"/>
    </location>
</feature>
<feature type="compositionally biased region" description="Basic and acidic residues" evidence="1">
    <location>
        <begin position="516"/>
        <end position="597"/>
    </location>
</feature>
<feature type="region of interest" description="Disordered" evidence="1">
    <location>
        <begin position="145"/>
        <end position="246"/>
    </location>
</feature>
<dbReference type="GO" id="GO:0070941">
    <property type="term" value="P:eisosome assembly"/>
    <property type="evidence" value="ECO:0007669"/>
    <property type="project" value="TreeGrafter"/>
</dbReference>
<feature type="region of interest" description="Disordered" evidence="1">
    <location>
        <begin position="304"/>
        <end position="339"/>
    </location>
</feature>
<dbReference type="InterPro" id="IPR024527">
    <property type="entry name" value="Eisosome1"/>
</dbReference>
<sequence length="1037" mass="112625">MSALTATSRSTQTSSDRLEDQAASAALYRDHETPSKQSSASVLDEDGRLSSASAAQSLRYARAQELPSFPSTGGVKLASAGAAASLADSNKKQFEHWIPGTIPAANQAAHKAKDYEMDPAWKPELSQAGSQAAMVAHKDTAPVDIWQAPETDQGASAASSALQNKKSPPAITNREVSTDNRQKALLAATMSMSRGRRRAESAPIKPAQPPPQASSSGWALKAAESSHQRKPSDASTRLTPETSGVDAARVQNLAKHNVDRQMYTANPPVAIEVEEKNRQDTLRASAIAMARKMYAIQQAQIDEAKGVRRSDSHYAANSARRRAQSDAANLAATPDEPAPRYENLEEAARRLAHERLSKLHDEHAEYRQYYGQQTPPPRSRLSLRRGRRSSSLREDSDSDEEQSRRIRAQMSLFQGKLADVDNKKRQADRDALLAIAHKNVTARMNAIDEQVFSETGKVTPQQREIWERQARERAQRESDERLMHAGKVHIGGGKYLEQSEIEEIAKARLQPTLDEITEKAEQQRARDEEIRLEQERLKAEQATEKQRQAETKAELKAAAEREKAEARARKEEEKRAQQEQKNAEKERQKAEKDEKRQSAGTKPRLLPSFLSKGQTGTGVADATAEPAGHSVHDKVTVDAGEGPHDIVAHEQASATTQKEIEEGSVPVYTNLGAKEDGSKPLPSGPDHPEEPTSPTSPSKRDSRVKSWFKKIRGGSRSDNELNDKPAGAQTETQHQHVTITSTDGAAEPTAKVSEEKEEGEGGKDMPRSDSMRDVALAGRNDNESDDMYGAPSHTDGRVSPLVENETNTTAAPATGMKTGPGPELEAVESLAEKKSASISSLSGSSHLSQEPHEIVADVASSRYSTDLPASSKEESGVVEPPAAPLSDTDESEHRGRKGFAERFLSKVLPGSLVPGLSHKEDDAAGTTTGSKEDAHAEASHKEEEAGHHANPEPEILEETEPLREKLDDPSTLASTSANKDDEEDDDFEEARDTFDEQRLGSSNNNNAKPSASPAGSRSSNATGTTGGREGSRFTEDL</sequence>
<feature type="region of interest" description="Disordered" evidence="1">
    <location>
        <begin position="508"/>
        <end position="1037"/>
    </location>
</feature>
<proteinExistence type="predicted"/>
<feature type="compositionally biased region" description="Basic and acidic residues" evidence="1">
    <location>
        <begin position="759"/>
        <end position="772"/>
    </location>
</feature>